<feature type="compositionally biased region" description="Acidic residues" evidence="1">
    <location>
        <begin position="174"/>
        <end position="210"/>
    </location>
</feature>
<comment type="caution">
    <text evidence="2">The sequence shown here is derived from an EMBL/GenBank/DDBJ whole genome shotgun (WGS) entry which is preliminary data.</text>
</comment>
<feature type="compositionally biased region" description="Low complexity" evidence="1">
    <location>
        <begin position="123"/>
        <end position="140"/>
    </location>
</feature>
<dbReference type="EMBL" id="JAUDFV010000161">
    <property type="protein sequence ID" value="KAL2713119.1"/>
    <property type="molecule type" value="Genomic_DNA"/>
</dbReference>
<accession>A0ABD1ZXL7</accession>
<reference evidence="2 3" key="1">
    <citation type="journal article" date="2024" name="Ann. Entomol. Soc. Am.">
        <title>Genomic analyses of the southern and eastern yellowjacket wasps (Hymenoptera: Vespidae) reveal evolutionary signatures of social life.</title>
        <authorList>
            <person name="Catto M.A."/>
            <person name="Caine P.B."/>
            <person name="Orr S.E."/>
            <person name="Hunt B.G."/>
            <person name="Goodisman M.A.D."/>
        </authorList>
    </citation>
    <scope>NUCLEOTIDE SEQUENCE [LARGE SCALE GENOMIC DNA]</scope>
    <source>
        <strain evidence="2">233</strain>
        <tissue evidence="2">Head and thorax</tissue>
    </source>
</reference>
<proteinExistence type="predicted"/>
<feature type="region of interest" description="Disordered" evidence="1">
    <location>
        <begin position="93"/>
        <end position="158"/>
    </location>
</feature>
<gene>
    <name evidence="2" type="ORF">V1478_017312</name>
</gene>
<keyword evidence="3" id="KW-1185">Reference proteome</keyword>
<evidence type="ECO:0000313" key="3">
    <source>
        <dbReference type="Proteomes" id="UP001607302"/>
    </source>
</evidence>
<feature type="non-terminal residue" evidence="2">
    <location>
        <position position="1"/>
    </location>
</feature>
<dbReference type="SUPFAM" id="SSF48371">
    <property type="entry name" value="ARM repeat"/>
    <property type="match status" value="1"/>
</dbReference>
<name>A0ABD1ZXL7_VESSQ</name>
<feature type="region of interest" description="Disordered" evidence="1">
    <location>
        <begin position="170"/>
        <end position="221"/>
    </location>
</feature>
<dbReference type="AlphaFoldDB" id="A0ABD1ZXL7"/>
<evidence type="ECO:0000313" key="2">
    <source>
        <dbReference type="EMBL" id="KAL2713119.1"/>
    </source>
</evidence>
<organism evidence="2 3">
    <name type="scientific">Vespula squamosa</name>
    <name type="common">Southern yellow jacket</name>
    <name type="synonym">Wasp</name>
    <dbReference type="NCBI Taxonomy" id="30214"/>
    <lineage>
        <taxon>Eukaryota</taxon>
        <taxon>Metazoa</taxon>
        <taxon>Ecdysozoa</taxon>
        <taxon>Arthropoda</taxon>
        <taxon>Hexapoda</taxon>
        <taxon>Insecta</taxon>
        <taxon>Pterygota</taxon>
        <taxon>Neoptera</taxon>
        <taxon>Endopterygota</taxon>
        <taxon>Hymenoptera</taxon>
        <taxon>Apocrita</taxon>
        <taxon>Aculeata</taxon>
        <taxon>Vespoidea</taxon>
        <taxon>Vespidae</taxon>
        <taxon>Vespinae</taxon>
        <taxon>Vespula</taxon>
    </lineage>
</organism>
<dbReference type="Proteomes" id="UP001607302">
    <property type="component" value="Unassembled WGS sequence"/>
</dbReference>
<feature type="compositionally biased region" description="Basic and acidic residues" evidence="1">
    <location>
        <begin position="211"/>
        <end position="221"/>
    </location>
</feature>
<protein>
    <submittedName>
        <fullName evidence="2">Uncharacterized protein</fullName>
    </submittedName>
</protein>
<sequence>SDEKGGKGKEQKKKRRIYLIIVLKNETLEEQMSANASSFVNAHGPCTLSKYSGVEPNSSERAVRAADSAYLRRGIIKKDISLKNLHFKKGKEKKKACETYRGTPPQLKSTPGVESLEASNRDTVSVSPSSPSHPQTTPHPIQASPHSRRRYHSAGVSPYTHGRFKARLTRIYDFDDDDNEDDDDDDDNDDDADDDDGDGDDDDDNDDDEWLDKKKEQDVRS</sequence>
<evidence type="ECO:0000256" key="1">
    <source>
        <dbReference type="SAM" id="MobiDB-lite"/>
    </source>
</evidence>
<dbReference type="InterPro" id="IPR016024">
    <property type="entry name" value="ARM-type_fold"/>
</dbReference>